<dbReference type="GO" id="GO:0008757">
    <property type="term" value="F:S-adenosylmethionine-dependent methyltransferase activity"/>
    <property type="evidence" value="ECO:0007669"/>
    <property type="project" value="InterPro"/>
</dbReference>
<sequence length="277" mass="30259">MAAPPQSQSKQYDTIAAAYSSSNLTDLPGEIITANLLRRGLGDVQDLTILDLACGSGLYSRMVIELGARTVTAVDISSEMLRIGQSIEDSAARDSDTTAAPDGTSADGRTGYRIVYHQADCSQPLDHLGLKPGSFDLVTANWLFNYASNRTELANMWRNVSRYLAPGGRFVGVGELHSLEPALNRSEWAGIRVSVAGETDDATKVHTELLSEPPVAFDSFILKCADWYRDVPLEVGMEDVAFTPPGIEEVPEHCRDVEEWREVLVVPYCLLYTATKT</sequence>
<dbReference type="InterPro" id="IPR013216">
    <property type="entry name" value="Methyltransf_11"/>
</dbReference>
<evidence type="ECO:0000256" key="1">
    <source>
        <dbReference type="SAM" id="MobiDB-lite"/>
    </source>
</evidence>
<protein>
    <recommendedName>
        <fullName evidence="2">Methyltransferase type 11 domain-containing protein</fullName>
    </recommendedName>
</protein>
<dbReference type="Proteomes" id="UP001324427">
    <property type="component" value="Unassembled WGS sequence"/>
</dbReference>
<dbReference type="PANTHER" id="PTHR43591">
    <property type="entry name" value="METHYLTRANSFERASE"/>
    <property type="match status" value="1"/>
</dbReference>
<reference evidence="3 4" key="1">
    <citation type="submission" date="2021-11" db="EMBL/GenBank/DDBJ databases">
        <title>Black yeast isolated from Biological Soil Crust.</title>
        <authorList>
            <person name="Kurbessoian T."/>
        </authorList>
    </citation>
    <scope>NUCLEOTIDE SEQUENCE [LARGE SCALE GENOMIC DNA]</scope>
    <source>
        <strain evidence="3 4">CCFEE 5522</strain>
    </source>
</reference>
<feature type="region of interest" description="Disordered" evidence="1">
    <location>
        <begin position="87"/>
        <end position="106"/>
    </location>
</feature>
<proteinExistence type="predicted"/>
<dbReference type="Gene3D" id="3.40.50.150">
    <property type="entry name" value="Vaccinia Virus protein VP39"/>
    <property type="match status" value="1"/>
</dbReference>
<evidence type="ECO:0000313" key="3">
    <source>
        <dbReference type="EMBL" id="KAK4541275.1"/>
    </source>
</evidence>
<organism evidence="3 4">
    <name type="scientific">Oleoguttula mirabilis</name>
    <dbReference type="NCBI Taxonomy" id="1507867"/>
    <lineage>
        <taxon>Eukaryota</taxon>
        <taxon>Fungi</taxon>
        <taxon>Dikarya</taxon>
        <taxon>Ascomycota</taxon>
        <taxon>Pezizomycotina</taxon>
        <taxon>Dothideomycetes</taxon>
        <taxon>Dothideomycetidae</taxon>
        <taxon>Mycosphaerellales</taxon>
        <taxon>Teratosphaeriaceae</taxon>
        <taxon>Oleoguttula</taxon>
    </lineage>
</organism>
<evidence type="ECO:0000313" key="4">
    <source>
        <dbReference type="Proteomes" id="UP001324427"/>
    </source>
</evidence>
<dbReference type="SUPFAM" id="SSF53335">
    <property type="entry name" value="S-adenosyl-L-methionine-dependent methyltransferases"/>
    <property type="match status" value="1"/>
</dbReference>
<keyword evidence="4" id="KW-1185">Reference proteome</keyword>
<accession>A0AAV9J8A5</accession>
<dbReference type="Pfam" id="PF08241">
    <property type="entry name" value="Methyltransf_11"/>
    <property type="match status" value="1"/>
</dbReference>
<name>A0AAV9J8A5_9PEZI</name>
<dbReference type="CDD" id="cd02440">
    <property type="entry name" value="AdoMet_MTases"/>
    <property type="match status" value="1"/>
</dbReference>
<comment type="caution">
    <text evidence="3">The sequence shown here is derived from an EMBL/GenBank/DDBJ whole genome shotgun (WGS) entry which is preliminary data.</text>
</comment>
<evidence type="ECO:0000259" key="2">
    <source>
        <dbReference type="Pfam" id="PF08241"/>
    </source>
</evidence>
<feature type="domain" description="Methyltransferase type 11" evidence="2">
    <location>
        <begin position="50"/>
        <end position="171"/>
    </location>
</feature>
<dbReference type="AlphaFoldDB" id="A0AAV9J8A5"/>
<dbReference type="InterPro" id="IPR029063">
    <property type="entry name" value="SAM-dependent_MTases_sf"/>
</dbReference>
<gene>
    <name evidence="3" type="ORF">LTR36_008191</name>
</gene>
<dbReference type="EMBL" id="JAVFHQ010000055">
    <property type="protein sequence ID" value="KAK4541275.1"/>
    <property type="molecule type" value="Genomic_DNA"/>
</dbReference>